<sequence length="344" mass="40645">MGRKGQELSTDVKNMIVEMFQNGFSRRKIADILRIPKSTVIDNVRKFLDTGSVENKPRSGRPLFVKPRDYRKLERIVKTSRRSSLCDITNKFNEENCVPVSKRTIQHHLHKHGYHRCVNKKKIVIREVNRKKRLAWCREKRRWTVNNNWKKVIFSDESKIMIGHDERVYVWRKRDEGWRPDLVQPRTSQTKYQVMIWGCICWNGVGTLTPVEGNINAVKYQEILDEHLWPVIARHFPGGNYLFQDDNAPVHRARSTQEFVARNGITGMSWPAQSPDLNIIENVWLHVKRKLQTRTGMIKSKNELFQEIHRIWVSISPAYIQCLYKSIPKRILNVIRLKGHLTKY</sequence>
<dbReference type="Pfam" id="PF13358">
    <property type="entry name" value="DDE_3"/>
    <property type="match status" value="1"/>
</dbReference>
<evidence type="ECO:0000259" key="2">
    <source>
        <dbReference type="Pfam" id="PF13358"/>
    </source>
</evidence>
<dbReference type="InterPro" id="IPR036397">
    <property type="entry name" value="RNaseH_sf"/>
</dbReference>
<gene>
    <name evidence="3" type="ORF">MEDL_11341</name>
</gene>
<evidence type="ECO:0000313" key="4">
    <source>
        <dbReference type="Proteomes" id="UP000683360"/>
    </source>
</evidence>
<proteinExistence type="predicted"/>
<dbReference type="PANTHER" id="PTHR23022">
    <property type="entry name" value="TRANSPOSABLE ELEMENT-RELATED"/>
    <property type="match status" value="1"/>
</dbReference>
<evidence type="ECO:0000259" key="1">
    <source>
        <dbReference type="Pfam" id="PF01498"/>
    </source>
</evidence>
<dbReference type="NCBIfam" id="NF033545">
    <property type="entry name" value="transpos_IS630"/>
    <property type="match status" value="1"/>
</dbReference>
<dbReference type="InterPro" id="IPR009057">
    <property type="entry name" value="Homeodomain-like_sf"/>
</dbReference>
<reference evidence="3" key="1">
    <citation type="submission" date="2021-03" db="EMBL/GenBank/DDBJ databases">
        <authorList>
            <person name="Bekaert M."/>
        </authorList>
    </citation>
    <scope>NUCLEOTIDE SEQUENCE</scope>
</reference>
<dbReference type="GO" id="GO:0003677">
    <property type="term" value="F:DNA binding"/>
    <property type="evidence" value="ECO:0007669"/>
    <property type="project" value="InterPro"/>
</dbReference>
<dbReference type="Gene3D" id="3.30.420.10">
    <property type="entry name" value="Ribonuclease H-like superfamily/Ribonuclease H"/>
    <property type="match status" value="1"/>
</dbReference>
<feature type="domain" description="Transposase Tc1-like" evidence="1">
    <location>
        <begin position="71"/>
        <end position="139"/>
    </location>
</feature>
<dbReference type="Pfam" id="PF01498">
    <property type="entry name" value="HTH_Tnp_Tc3_2"/>
    <property type="match status" value="1"/>
</dbReference>
<organism evidence="3 4">
    <name type="scientific">Mytilus edulis</name>
    <name type="common">Blue mussel</name>
    <dbReference type="NCBI Taxonomy" id="6550"/>
    <lineage>
        <taxon>Eukaryota</taxon>
        <taxon>Metazoa</taxon>
        <taxon>Spiralia</taxon>
        <taxon>Lophotrochozoa</taxon>
        <taxon>Mollusca</taxon>
        <taxon>Bivalvia</taxon>
        <taxon>Autobranchia</taxon>
        <taxon>Pteriomorphia</taxon>
        <taxon>Mytilida</taxon>
        <taxon>Mytiloidea</taxon>
        <taxon>Mytilidae</taxon>
        <taxon>Mytilinae</taxon>
        <taxon>Mytilus</taxon>
    </lineage>
</organism>
<dbReference type="InterPro" id="IPR002492">
    <property type="entry name" value="Transposase_Tc1-like"/>
</dbReference>
<dbReference type="PANTHER" id="PTHR23022:SF135">
    <property type="entry name" value="SI:DKEY-77F5.3"/>
    <property type="match status" value="1"/>
</dbReference>
<keyword evidence="4" id="KW-1185">Reference proteome</keyword>
<dbReference type="GO" id="GO:0006313">
    <property type="term" value="P:DNA transposition"/>
    <property type="evidence" value="ECO:0007669"/>
    <property type="project" value="InterPro"/>
</dbReference>
<protein>
    <recommendedName>
        <fullName evidence="5">Transposase</fullName>
    </recommendedName>
</protein>
<evidence type="ECO:0000313" key="3">
    <source>
        <dbReference type="EMBL" id="CAG2196420.1"/>
    </source>
</evidence>
<dbReference type="Proteomes" id="UP000683360">
    <property type="component" value="Unassembled WGS sequence"/>
</dbReference>
<dbReference type="InterPro" id="IPR038717">
    <property type="entry name" value="Tc1-like_DDE_dom"/>
</dbReference>
<dbReference type="OrthoDB" id="6127408at2759"/>
<dbReference type="AlphaFoldDB" id="A0A8S3QP60"/>
<name>A0A8S3QP60_MYTED</name>
<dbReference type="SUPFAM" id="SSF46689">
    <property type="entry name" value="Homeodomain-like"/>
    <property type="match status" value="1"/>
</dbReference>
<accession>A0A8S3QP60</accession>
<dbReference type="EMBL" id="CAJPWZ010000558">
    <property type="protein sequence ID" value="CAG2196420.1"/>
    <property type="molecule type" value="Genomic_DNA"/>
</dbReference>
<comment type="caution">
    <text evidence="3">The sequence shown here is derived from an EMBL/GenBank/DDBJ whole genome shotgun (WGS) entry which is preliminary data.</text>
</comment>
<dbReference type="InterPro" id="IPR052338">
    <property type="entry name" value="Transposase_5"/>
</dbReference>
<evidence type="ECO:0008006" key="5">
    <source>
        <dbReference type="Google" id="ProtNLM"/>
    </source>
</evidence>
<dbReference type="InterPro" id="IPR047655">
    <property type="entry name" value="Transpos_IS630-like"/>
</dbReference>
<dbReference type="InterPro" id="IPR036388">
    <property type="entry name" value="WH-like_DNA-bd_sf"/>
</dbReference>
<feature type="domain" description="Tc1-like transposase DDE" evidence="2">
    <location>
        <begin position="152"/>
        <end position="303"/>
    </location>
</feature>
<dbReference type="Gene3D" id="1.10.10.10">
    <property type="entry name" value="Winged helix-like DNA-binding domain superfamily/Winged helix DNA-binding domain"/>
    <property type="match status" value="1"/>
</dbReference>
<dbReference type="GO" id="GO:0015074">
    <property type="term" value="P:DNA integration"/>
    <property type="evidence" value="ECO:0007669"/>
    <property type="project" value="InterPro"/>
</dbReference>